<protein>
    <submittedName>
        <fullName evidence="1">Uncharacterized protein</fullName>
    </submittedName>
</protein>
<organism evidence="1 2">
    <name type="scientific">Piloderma croceum (strain F 1598)</name>
    <dbReference type="NCBI Taxonomy" id="765440"/>
    <lineage>
        <taxon>Eukaryota</taxon>
        <taxon>Fungi</taxon>
        <taxon>Dikarya</taxon>
        <taxon>Basidiomycota</taxon>
        <taxon>Agaricomycotina</taxon>
        <taxon>Agaricomycetes</taxon>
        <taxon>Agaricomycetidae</taxon>
        <taxon>Atheliales</taxon>
        <taxon>Atheliaceae</taxon>
        <taxon>Piloderma</taxon>
    </lineage>
</organism>
<dbReference type="Proteomes" id="UP000054166">
    <property type="component" value="Unassembled WGS sequence"/>
</dbReference>
<name>A0A0C3GHM5_PILCF</name>
<proteinExistence type="predicted"/>
<dbReference type="InParanoid" id="A0A0C3GHM5"/>
<keyword evidence="2" id="KW-1185">Reference proteome</keyword>
<dbReference type="EMBL" id="KN832973">
    <property type="protein sequence ID" value="KIM90141.1"/>
    <property type="molecule type" value="Genomic_DNA"/>
</dbReference>
<evidence type="ECO:0000313" key="2">
    <source>
        <dbReference type="Proteomes" id="UP000054166"/>
    </source>
</evidence>
<reference evidence="1 2" key="1">
    <citation type="submission" date="2014-04" db="EMBL/GenBank/DDBJ databases">
        <authorList>
            <consortium name="DOE Joint Genome Institute"/>
            <person name="Kuo A."/>
            <person name="Tarkka M."/>
            <person name="Buscot F."/>
            <person name="Kohler A."/>
            <person name="Nagy L.G."/>
            <person name="Floudas D."/>
            <person name="Copeland A."/>
            <person name="Barry K.W."/>
            <person name="Cichocki N."/>
            <person name="Veneault-Fourrey C."/>
            <person name="LaButti K."/>
            <person name="Lindquist E.A."/>
            <person name="Lipzen A."/>
            <person name="Lundell T."/>
            <person name="Morin E."/>
            <person name="Murat C."/>
            <person name="Sun H."/>
            <person name="Tunlid A."/>
            <person name="Henrissat B."/>
            <person name="Grigoriev I.V."/>
            <person name="Hibbett D.S."/>
            <person name="Martin F."/>
            <person name="Nordberg H.P."/>
            <person name="Cantor M.N."/>
            <person name="Hua S.X."/>
        </authorList>
    </citation>
    <scope>NUCLEOTIDE SEQUENCE [LARGE SCALE GENOMIC DNA]</scope>
    <source>
        <strain evidence="1 2">F 1598</strain>
    </source>
</reference>
<accession>A0A0C3GHM5</accession>
<dbReference type="AlphaFoldDB" id="A0A0C3GHM5"/>
<evidence type="ECO:0000313" key="1">
    <source>
        <dbReference type="EMBL" id="KIM90141.1"/>
    </source>
</evidence>
<dbReference type="HOGENOM" id="CLU_3069480_0_0_1"/>
<reference evidence="2" key="2">
    <citation type="submission" date="2015-01" db="EMBL/GenBank/DDBJ databases">
        <title>Evolutionary Origins and Diversification of the Mycorrhizal Mutualists.</title>
        <authorList>
            <consortium name="DOE Joint Genome Institute"/>
            <consortium name="Mycorrhizal Genomics Consortium"/>
            <person name="Kohler A."/>
            <person name="Kuo A."/>
            <person name="Nagy L.G."/>
            <person name="Floudas D."/>
            <person name="Copeland A."/>
            <person name="Barry K.W."/>
            <person name="Cichocki N."/>
            <person name="Veneault-Fourrey C."/>
            <person name="LaButti K."/>
            <person name="Lindquist E.A."/>
            <person name="Lipzen A."/>
            <person name="Lundell T."/>
            <person name="Morin E."/>
            <person name="Murat C."/>
            <person name="Riley R."/>
            <person name="Ohm R."/>
            <person name="Sun H."/>
            <person name="Tunlid A."/>
            <person name="Henrissat B."/>
            <person name="Grigoriev I.V."/>
            <person name="Hibbett D.S."/>
            <person name="Martin F."/>
        </authorList>
    </citation>
    <scope>NUCLEOTIDE SEQUENCE [LARGE SCALE GENOMIC DNA]</scope>
    <source>
        <strain evidence="2">F 1598</strain>
    </source>
</reference>
<gene>
    <name evidence="1" type="ORF">PILCRDRAFT_173106</name>
</gene>
<sequence length="53" mass="6125">MVAVLLSSWSPPACYEQIAYANKCCHNVLYERSFEPKYATRVPDSLSLRCRRT</sequence>